<feature type="transmembrane region" description="Helical" evidence="4">
    <location>
        <begin position="6"/>
        <end position="22"/>
    </location>
</feature>
<dbReference type="Pfam" id="PF12833">
    <property type="entry name" value="HTH_18"/>
    <property type="match status" value="1"/>
</dbReference>
<keyword evidence="4" id="KW-1133">Transmembrane helix</keyword>
<keyword evidence="4" id="KW-0472">Membrane</keyword>
<dbReference type="InterPro" id="IPR018060">
    <property type="entry name" value="HTH_AraC"/>
</dbReference>
<evidence type="ECO:0000256" key="1">
    <source>
        <dbReference type="ARBA" id="ARBA00023015"/>
    </source>
</evidence>
<dbReference type="GO" id="GO:0043565">
    <property type="term" value="F:sequence-specific DNA binding"/>
    <property type="evidence" value="ECO:0007669"/>
    <property type="project" value="InterPro"/>
</dbReference>
<gene>
    <name evidence="6" type="ORF">D0C36_00230</name>
</gene>
<evidence type="ECO:0000313" key="6">
    <source>
        <dbReference type="EMBL" id="RFZ94026.1"/>
    </source>
</evidence>
<keyword evidence="3" id="KW-0804">Transcription</keyword>
<evidence type="ECO:0000256" key="2">
    <source>
        <dbReference type="ARBA" id="ARBA00023125"/>
    </source>
</evidence>
<dbReference type="PROSITE" id="PS01124">
    <property type="entry name" value="HTH_ARAC_FAMILY_2"/>
    <property type="match status" value="1"/>
</dbReference>
<keyword evidence="1" id="KW-0805">Transcription regulation</keyword>
<dbReference type="SUPFAM" id="SSF46689">
    <property type="entry name" value="Homeodomain-like"/>
    <property type="match status" value="1"/>
</dbReference>
<organism evidence="6 7">
    <name type="scientific">Mucilaginibacter conchicola</name>
    <dbReference type="NCBI Taxonomy" id="2303333"/>
    <lineage>
        <taxon>Bacteria</taxon>
        <taxon>Pseudomonadati</taxon>
        <taxon>Bacteroidota</taxon>
        <taxon>Sphingobacteriia</taxon>
        <taxon>Sphingobacteriales</taxon>
        <taxon>Sphingobacteriaceae</taxon>
        <taxon>Mucilaginibacter</taxon>
    </lineage>
</organism>
<dbReference type="InterPro" id="IPR018062">
    <property type="entry name" value="HTH_AraC-typ_CS"/>
</dbReference>
<feature type="transmembrane region" description="Helical" evidence="4">
    <location>
        <begin position="136"/>
        <end position="154"/>
    </location>
</feature>
<feature type="transmembrane region" description="Helical" evidence="4">
    <location>
        <begin position="63"/>
        <end position="85"/>
    </location>
</feature>
<protein>
    <submittedName>
        <fullName evidence="6">AraC family transcriptional regulator</fullName>
    </submittedName>
</protein>
<feature type="transmembrane region" description="Helical" evidence="4">
    <location>
        <begin position="201"/>
        <end position="224"/>
    </location>
</feature>
<feature type="transmembrane region" description="Helical" evidence="4">
    <location>
        <begin position="97"/>
        <end position="116"/>
    </location>
</feature>
<dbReference type="OrthoDB" id="6283866at2"/>
<dbReference type="GO" id="GO:0003700">
    <property type="term" value="F:DNA-binding transcription factor activity"/>
    <property type="evidence" value="ECO:0007669"/>
    <property type="project" value="InterPro"/>
</dbReference>
<sequence length="377" mass="42781">MSHLLDSILCGSVLLLAVVVLINAPRVNVKANKWFAAFMFCFFLVCLQNVLLTNGLLNENDKAFELLAISNFVLAPLFYLSVSFYVKPVITFRFNHYLHFVFAAFVLIITLISFRLDAGDYPDESPTGAAENIFNSLFSIQVTVYCLLAAWKIIKYQRGLLQHRSVLETIDLNWLKHISIGVLIMSLFWTADIVFQLSEHYPAVDIATSLVYLSGTFYIANYWLKQKEVFPYSAEEKKEINTIIDEPTATNRKDLLTDDKLATLKAELLELLDNEKPYIDADLNLIKLAEMLKVSAHILSYVINAGFNENFYQLINRYRVEEAKRLIPDPKMAHLSLLGIGFEVGFNSKSVFNSTFKKVTGLTPSAYKASHANKKES</sequence>
<feature type="transmembrane region" description="Helical" evidence="4">
    <location>
        <begin position="174"/>
        <end position="195"/>
    </location>
</feature>
<dbReference type="AlphaFoldDB" id="A0A372NV82"/>
<feature type="domain" description="HTH araC/xylS-type" evidence="5">
    <location>
        <begin position="266"/>
        <end position="370"/>
    </location>
</feature>
<proteinExistence type="predicted"/>
<keyword evidence="7" id="KW-1185">Reference proteome</keyword>
<dbReference type="Gene3D" id="1.10.10.60">
    <property type="entry name" value="Homeodomain-like"/>
    <property type="match status" value="1"/>
</dbReference>
<dbReference type="SMART" id="SM00342">
    <property type="entry name" value="HTH_ARAC"/>
    <property type="match status" value="1"/>
</dbReference>
<dbReference type="EMBL" id="QWDC01000001">
    <property type="protein sequence ID" value="RFZ94026.1"/>
    <property type="molecule type" value="Genomic_DNA"/>
</dbReference>
<evidence type="ECO:0000256" key="4">
    <source>
        <dbReference type="SAM" id="Phobius"/>
    </source>
</evidence>
<dbReference type="PROSITE" id="PS00041">
    <property type="entry name" value="HTH_ARAC_FAMILY_1"/>
    <property type="match status" value="1"/>
</dbReference>
<comment type="caution">
    <text evidence="6">The sequence shown here is derived from an EMBL/GenBank/DDBJ whole genome shotgun (WGS) entry which is preliminary data.</text>
</comment>
<feature type="transmembrane region" description="Helical" evidence="4">
    <location>
        <begin position="34"/>
        <end position="57"/>
    </location>
</feature>
<dbReference type="PANTHER" id="PTHR43280">
    <property type="entry name" value="ARAC-FAMILY TRANSCRIPTIONAL REGULATOR"/>
    <property type="match status" value="1"/>
</dbReference>
<dbReference type="RefSeq" id="WP_117389592.1">
    <property type="nucleotide sequence ID" value="NZ_QWDC01000001.1"/>
</dbReference>
<dbReference type="Proteomes" id="UP000264217">
    <property type="component" value="Unassembled WGS sequence"/>
</dbReference>
<dbReference type="PANTHER" id="PTHR43280:SF29">
    <property type="entry name" value="ARAC-FAMILY TRANSCRIPTIONAL REGULATOR"/>
    <property type="match status" value="1"/>
</dbReference>
<evidence type="ECO:0000256" key="3">
    <source>
        <dbReference type="ARBA" id="ARBA00023163"/>
    </source>
</evidence>
<dbReference type="InterPro" id="IPR009057">
    <property type="entry name" value="Homeodomain-like_sf"/>
</dbReference>
<name>A0A372NV82_9SPHI</name>
<accession>A0A372NV82</accession>
<reference evidence="6 7" key="1">
    <citation type="submission" date="2018-08" db="EMBL/GenBank/DDBJ databases">
        <title>Mucilaginibacter sp. MYSH2.</title>
        <authorList>
            <person name="Seo T."/>
        </authorList>
    </citation>
    <scope>NUCLEOTIDE SEQUENCE [LARGE SCALE GENOMIC DNA]</scope>
    <source>
        <strain evidence="6 7">MYSH2</strain>
    </source>
</reference>
<evidence type="ECO:0000259" key="5">
    <source>
        <dbReference type="PROSITE" id="PS01124"/>
    </source>
</evidence>
<keyword evidence="4" id="KW-0812">Transmembrane</keyword>
<evidence type="ECO:0000313" key="7">
    <source>
        <dbReference type="Proteomes" id="UP000264217"/>
    </source>
</evidence>
<keyword evidence="2" id="KW-0238">DNA-binding</keyword>